<feature type="transmembrane region" description="Helical" evidence="2">
    <location>
        <begin position="130"/>
        <end position="153"/>
    </location>
</feature>
<dbReference type="AlphaFoldDB" id="A0A8K0AGZ4"/>
<organism evidence="3 4">
    <name type="scientific">Branchiostoma lanceolatum</name>
    <name type="common">Common lancelet</name>
    <name type="synonym">Amphioxus lanceolatum</name>
    <dbReference type="NCBI Taxonomy" id="7740"/>
    <lineage>
        <taxon>Eukaryota</taxon>
        <taxon>Metazoa</taxon>
        <taxon>Chordata</taxon>
        <taxon>Cephalochordata</taxon>
        <taxon>Leptocardii</taxon>
        <taxon>Amphioxiformes</taxon>
        <taxon>Branchiostomatidae</taxon>
        <taxon>Branchiostoma</taxon>
    </lineage>
</organism>
<dbReference type="PANTHER" id="PTHR23320">
    <property type="entry name" value="MEMBRANE-SPANNING 4-DOMAINS SUBFAMILY A MS4A -RELATED"/>
    <property type="match status" value="1"/>
</dbReference>
<keyword evidence="2" id="KW-0812">Transmembrane</keyword>
<accession>A0A8K0AGZ4</accession>
<evidence type="ECO:0000313" key="3">
    <source>
        <dbReference type="EMBL" id="CAH1272509.1"/>
    </source>
</evidence>
<proteinExistence type="predicted"/>
<evidence type="ECO:0000313" key="4">
    <source>
        <dbReference type="Proteomes" id="UP000838412"/>
    </source>
</evidence>
<dbReference type="PANTHER" id="PTHR23320:SF130">
    <property type="entry name" value="TRANSMEMBRANE PROTEIN 212"/>
    <property type="match status" value="1"/>
</dbReference>
<dbReference type="Proteomes" id="UP000838412">
    <property type="component" value="Chromosome 8"/>
</dbReference>
<gene>
    <name evidence="3" type="primary">Hypp4864</name>
    <name evidence="3" type="ORF">BLAG_LOCUS24137</name>
</gene>
<reference evidence="3" key="1">
    <citation type="submission" date="2022-01" db="EMBL/GenBank/DDBJ databases">
        <authorList>
            <person name="Braso-Vives M."/>
        </authorList>
    </citation>
    <scope>NUCLEOTIDE SEQUENCE</scope>
</reference>
<feature type="transmembrane region" description="Helical" evidence="2">
    <location>
        <begin position="59"/>
        <end position="80"/>
    </location>
</feature>
<sequence>MAAFPYRAVRGLGALQIFLSVVAFSLGIGDLVVGWSSLWGVPSIVSSTGFYYIGSRFRIFYIGTAVWTGLFFLVAGSLAASIGEGRTAERKIGAILTMSLLNTIVFAPGLIGVSIASFAQSSYDLARSGFGGFAIMFAQEITLTVVGFLEWILSVVTVTVCSRSNAYDQRTVNQVVPMSTKTTDKSAHRPSYGHDTERPGPSLNTDGPSTSTLPGLPNELSEKMVTNLAPEIGIRHVRKPSSANVDEEC</sequence>
<evidence type="ECO:0000256" key="1">
    <source>
        <dbReference type="SAM" id="MobiDB-lite"/>
    </source>
</evidence>
<dbReference type="OrthoDB" id="10071849at2759"/>
<feature type="transmembrane region" description="Helical" evidence="2">
    <location>
        <begin position="12"/>
        <end position="39"/>
    </location>
</feature>
<feature type="compositionally biased region" description="Basic and acidic residues" evidence="1">
    <location>
        <begin position="182"/>
        <end position="198"/>
    </location>
</feature>
<feature type="transmembrane region" description="Helical" evidence="2">
    <location>
        <begin position="92"/>
        <end position="118"/>
    </location>
</feature>
<dbReference type="EMBL" id="OV696693">
    <property type="protein sequence ID" value="CAH1272509.1"/>
    <property type="molecule type" value="Genomic_DNA"/>
</dbReference>
<name>A0A8K0AGZ4_BRALA</name>
<keyword evidence="2" id="KW-1133">Transmembrane helix</keyword>
<dbReference type="InterPro" id="IPR030417">
    <property type="entry name" value="MS4A"/>
</dbReference>
<feature type="region of interest" description="Disordered" evidence="1">
    <location>
        <begin position="177"/>
        <end position="221"/>
    </location>
</feature>
<evidence type="ECO:0000256" key="2">
    <source>
        <dbReference type="SAM" id="Phobius"/>
    </source>
</evidence>
<feature type="compositionally biased region" description="Polar residues" evidence="1">
    <location>
        <begin position="202"/>
        <end position="213"/>
    </location>
</feature>
<keyword evidence="2" id="KW-0472">Membrane</keyword>
<protein>
    <submittedName>
        <fullName evidence="3">Hypp4864 protein</fullName>
    </submittedName>
</protein>
<keyword evidence="4" id="KW-1185">Reference proteome</keyword>